<evidence type="ECO:0000313" key="1">
    <source>
        <dbReference type="EMBL" id="ALE52145.1"/>
    </source>
</evidence>
<keyword evidence="2" id="KW-1185">Reference proteome</keyword>
<dbReference type="RefSeq" id="WP_053951076.1">
    <property type="nucleotide sequence ID" value="NZ_CP010552.1"/>
</dbReference>
<dbReference type="Proteomes" id="UP000058020">
    <property type="component" value="Chromosome"/>
</dbReference>
<sequence>MINNLLRKVKKAPWVLAQPLTKKPNNPQSVISDLFVWRCNQDWNTYFELLDLASLFGDEGQHQVDIVFFDNNGENFHQKSIELSGLYRQVLDISKVLSTLKQLPSDYGTFCVFHKKIPNSILKLQSFIAERGYVSYQYKNAPLCAYVHGNLDAIDDSLALLSGSSFLNRQYNLQYLLEMGKAYEIALVNASSKNKKVEFKVIDFNLSPQNL</sequence>
<dbReference type="OrthoDB" id="9429659at2"/>
<dbReference type="AlphaFoldDB" id="A0A0M3TU16"/>
<proteinExistence type="predicted"/>
<reference evidence="1 2" key="1">
    <citation type="journal article" date="2015" name="Genome Announc.">
        <title>Genome Sequence of 'Candidatus Thioglobus autotrophica' Strain EF1, a Chemoautotroph from the SUP05 Clade of Marine Gammaproteobacteria.</title>
        <authorList>
            <person name="Shah V."/>
            <person name="Morris R.M."/>
        </authorList>
    </citation>
    <scope>NUCLEOTIDE SEQUENCE [LARGE SCALE GENOMIC DNA]</scope>
    <source>
        <strain evidence="1 2">EF1</strain>
    </source>
</reference>
<protein>
    <submittedName>
        <fullName evidence="1">Uncharacterized protein</fullName>
    </submittedName>
</protein>
<dbReference type="KEGG" id="tho:SP60_02145"/>
<evidence type="ECO:0000313" key="2">
    <source>
        <dbReference type="Proteomes" id="UP000058020"/>
    </source>
</evidence>
<organism evidence="1 2">
    <name type="scientific">Candidatus Thioglobus autotrophicus</name>
    <dbReference type="NCBI Taxonomy" id="1705394"/>
    <lineage>
        <taxon>Bacteria</taxon>
        <taxon>Pseudomonadati</taxon>
        <taxon>Pseudomonadota</taxon>
        <taxon>Gammaproteobacteria</taxon>
        <taxon>Candidatus Pseudothioglobaceae</taxon>
        <taxon>Candidatus Thioglobus</taxon>
    </lineage>
</organism>
<accession>A0A0M3TU16</accession>
<dbReference type="STRING" id="1705394.SP60_02145"/>
<gene>
    <name evidence="1" type="ORF">SP60_02145</name>
</gene>
<dbReference type="EMBL" id="CP010552">
    <property type="protein sequence ID" value="ALE52145.1"/>
    <property type="molecule type" value="Genomic_DNA"/>
</dbReference>
<name>A0A0M3TU16_9GAMM</name>